<name>A0AAF0IUJ0_9BASI</name>
<keyword evidence="3" id="KW-1185">Reference proteome</keyword>
<feature type="region of interest" description="Disordered" evidence="1">
    <location>
        <begin position="159"/>
        <end position="183"/>
    </location>
</feature>
<feature type="compositionally biased region" description="Basic and acidic residues" evidence="1">
    <location>
        <begin position="740"/>
        <end position="749"/>
    </location>
</feature>
<gene>
    <name evidence="2" type="ORF">MCAP1_001030</name>
</gene>
<protein>
    <submittedName>
        <fullName evidence="2">Uncharacterized protein</fullName>
    </submittedName>
</protein>
<feature type="compositionally biased region" description="Basic and acidic residues" evidence="1">
    <location>
        <begin position="449"/>
        <end position="459"/>
    </location>
</feature>
<proteinExistence type="predicted"/>
<dbReference type="Proteomes" id="UP001220961">
    <property type="component" value="Chromosome 2"/>
</dbReference>
<evidence type="ECO:0000256" key="1">
    <source>
        <dbReference type="SAM" id="MobiDB-lite"/>
    </source>
</evidence>
<feature type="region of interest" description="Disordered" evidence="1">
    <location>
        <begin position="347"/>
        <end position="382"/>
    </location>
</feature>
<feature type="region of interest" description="Disordered" evidence="1">
    <location>
        <begin position="564"/>
        <end position="749"/>
    </location>
</feature>
<feature type="compositionally biased region" description="Polar residues" evidence="1">
    <location>
        <begin position="350"/>
        <end position="376"/>
    </location>
</feature>
<evidence type="ECO:0000313" key="3">
    <source>
        <dbReference type="Proteomes" id="UP001220961"/>
    </source>
</evidence>
<evidence type="ECO:0000313" key="2">
    <source>
        <dbReference type="EMBL" id="WFD18819.1"/>
    </source>
</evidence>
<organism evidence="2 3">
    <name type="scientific">Malassezia caprae</name>
    <dbReference type="NCBI Taxonomy" id="1381934"/>
    <lineage>
        <taxon>Eukaryota</taxon>
        <taxon>Fungi</taxon>
        <taxon>Dikarya</taxon>
        <taxon>Basidiomycota</taxon>
        <taxon>Ustilaginomycotina</taxon>
        <taxon>Malasseziomycetes</taxon>
        <taxon>Malasseziales</taxon>
        <taxon>Malasseziaceae</taxon>
        <taxon>Malassezia</taxon>
    </lineage>
</organism>
<feature type="compositionally biased region" description="Pro residues" evidence="1">
    <location>
        <begin position="231"/>
        <end position="248"/>
    </location>
</feature>
<dbReference type="EMBL" id="CP119909">
    <property type="protein sequence ID" value="WFD18819.1"/>
    <property type="molecule type" value="Genomic_DNA"/>
</dbReference>
<feature type="region of interest" description="Disordered" evidence="1">
    <location>
        <begin position="212"/>
        <end position="278"/>
    </location>
</feature>
<dbReference type="AlphaFoldDB" id="A0AAF0IUJ0"/>
<feature type="region of interest" description="Disordered" evidence="1">
    <location>
        <begin position="429"/>
        <end position="489"/>
    </location>
</feature>
<accession>A0AAF0IUJ0</accession>
<feature type="region of interest" description="Disordered" evidence="1">
    <location>
        <begin position="500"/>
        <end position="519"/>
    </location>
</feature>
<sequence>MSPTPLEAFNTAMKGSVRMSERPTYLDASALSPREYPVFTQWAERIKPAHSRREGRLDEHAAVKFLRSELGISVDEEVCIMSLFERLPLGLLPGHFYAMLRLAAWSQRGHNVARELLFIQTDPPEVRRRRHATKRVTSTASLPESLFGSPAALSAIDQASEPPGIDVPKAPPRPAPNARSAPYGLMDHVQEPELGYHKVVFSPTEPRLVRPRPVVASTPANTASISRPRSPVLPPAPAPPAQPVPPAPEEADLAAPAPSSKPMGILPDSPIAVPALRPPAPMPLQQVSPLIQASLNARSEFKKASRQWRPKTFTVLSSSSGQFEPDKPHLLNGQEVSPQTLSVHTKRRTTSATKLSSQLASQDLSGVGDSSHTQTIAPKPSYFGRERGVLPAWLREQYEEGNVLYPPPDPADTSVVSVFDALHKKAQQSLNGSERAAASINRNTPFFPPHERDRERAERATANGSGPEQYRKLNEATSVGKRSSVETLGERPKLGISRSKAHLKSRRPEPGMASHTWGTQFEPGTYAGFKTPMARDQRMQLPHVSSKRSFHYRPIQEFQPMLAMPQDDEETDRSRANEDAEPFGLQDTPRLSRTQSLTLRPSEMQRSMQGDAMRARIKAEHRVSASPVFPQSRRSDDDVPSRKNSRRMNKSKSVDMCKWISTSASVAAAPELDPVPHSATEETAPAEVEAQAPAGDAQTEAKDASAVGDNSDAGTTVEHGVREDAQAPAPESEEPVPPSTDEKQAEAAT</sequence>
<feature type="compositionally biased region" description="Low complexity" evidence="1">
    <location>
        <begin position="681"/>
        <end position="694"/>
    </location>
</feature>
<reference evidence="2" key="1">
    <citation type="submission" date="2023-03" db="EMBL/GenBank/DDBJ databases">
        <title>Mating type loci evolution in Malassezia.</title>
        <authorList>
            <person name="Coelho M.A."/>
        </authorList>
    </citation>
    <scope>NUCLEOTIDE SEQUENCE</scope>
    <source>
        <strain evidence="2">CBS 10434</strain>
    </source>
</reference>
<feature type="compositionally biased region" description="Polar residues" evidence="1">
    <location>
        <begin position="589"/>
        <end position="608"/>
    </location>
</feature>
<feature type="compositionally biased region" description="Basic and acidic residues" evidence="1">
    <location>
        <begin position="613"/>
        <end position="623"/>
    </location>
</feature>